<protein>
    <recommendedName>
        <fullName evidence="1">Uncharacterized protein TP-0789 domain-containing protein</fullName>
    </recommendedName>
</protein>
<gene>
    <name evidence="2" type="ordered locus">Mlg_0152</name>
</gene>
<dbReference type="RefSeq" id="WP_011627903.1">
    <property type="nucleotide sequence ID" value="NC_008340.1"/>
</dbReference>
<dbReference type="Pfam" id="PF17131">
    <property type="entry name" value="LolA_like"/>
    <property type="match status" value="1"/>
</dbReference>
<feature type="domain" description="Uncharacterized protein TP-0789" evidence="1">
    <location>
        <begin position="77"/>
        <end position="259"/>
    </location>
</feature>
<dbReference type="Gene3D" id="2.50.20.10">
    <property type="entry name" value="Lipoprotein localisation LolA/LolB/LppX"/>
    <property type="match status" value="1"/>
</dbReference>
<dbReference type="OrthoDB" id="9803781at2"/>
<proteinExistence type="predicted"/>
<evidence type="ECO:0000313" key="3">
    <source>
        <dbReference type="Proteomes" id="UP000001962"/>
    </source>
</evidence>
<reference evidence="3" key="1">
    <citation type="submission" date="2006-08" db="EMBL/GenBank/DDBJ databases">
        <title>Complete sequence of Alkalilimnicola ehrilichei MLHE-1.</title>
        <authorList>
            <person name="Copeland A."/>
            <person name="Lucas S."/>
            <person name="Lapidus A."/>
            <person name="Barry K."/>
            <person name="Detter J.C."/>
            <person name="Glavina del Rio T."/>
            <person name="Hammon N."/>
            <person name="Israni S."/>
            <person name="Dalin E."/>
            <person name="Tice H."/>
            <person name="Pitluck S."/>
            <person name="Sims D."/>
            <person name="Brettin T."/>
            <person name="Bruce D."/>
            <person name="Han C."/>
            <person name="Tapia R."/>
            <person name="Gilna P."/>
            <person name="Schmutz J."/>
            <person name="Larimer F."/>
            <person name="Land M."/>
            <person name="Hauser L."/>
            <person name="Kyrpides N."/>
            <person name="Mikhailova N."/>
            <person name="Oremland R.S."/>
            <person name="Hoeft S.E."/>
            <person name="Switzer-Blum J."/>
            <person name="Kulp T."/>
            <person name="King G."/>
            <person name="Tabita R."/>
            <person name="Witte B."/>
            <person name="Santini J.M."/>
            <person name="Basu P."/>
            <person name="Hollibaugh J.T."/>
            <person name="Xie G."/>
            <person name="Stolz J.F."/>
            <person name="Richardson P."/>
        </authorList>
    </citation>
    <scope>NUCLEOTIDE SEQUENCE [LARGE SCALE GENOMIC DNA]</scope>
    <source>
        <strain evidence="3">ATCC BAA-1101 / DSM 17681 / MLHE-1</strain>
    </source>
</reference>
<dbReference type="eggNOG" id="COG2834">
    <property type="taxonomic scope" value="Bacteria"/>
</dbReference>
<dbReference type="KEGG" id="aeh:Mlg_0152"/>
<accession>Q0ACD0</accession>
<dbReference type="CDD" id="cd16329">
    <property type="entry name" value="LolA_like"/>
    <property type="match status" value="1"/>
</dbReference>
<dbReference type="InterPro" id="IPR033399">
    <property type="entry name" value="TP_0789-like"/>
</dbReference>
<name>Q0ACD0_ALKEH</name>
<evidence type="ECO:0000259" key="1">
    <source>
        <dbReference type="Pfam" id="PF17131"/>
    </source>
</evidence>
<dbReference type="EMBL" id="CP000453">
    <property type="protein sequence ID" value="ABI55507.1"/>
    <property type="molecule type" value="Genomic_DNA"/>
</dbReference>
<evidence type="ECO:0000313" key="2">
    <source>
        <dbReference type="EMBL" id="ABI55507.1"/>
    </source>
</evidence>
<dbReference type="HOGENOM" id="CLU_074356_1_0_6"/>
<keyword evidence="3" id="KW-1185">Reference proteome</keyword>
<organism evidence="2 3">
    <name type="scientific">Alkalilimnicola ehrlichii (strain ATCC BAA-1101 / DSM 17681 / MLHE-1)</name>
    <dbReference type="NCBI Taxonomy" id="187272"/>
    <lineage>
        <taxon>Bacteria</taxon>
        <taxon>Pseudomonadati</taxon>
        <taxon>Pseudomonadota</taxon>
        <taxon>Gammaproteobacteria</taxon>
        <taxon>Chromatiales</taxon>
        <taxon>Ectothiorhodospiraceae</taxon>
        <taxon>Alkalilimnicola</taxon>
    </lineage>
</organism>
<dbReference type="AlphaFoldDB" id="Q0ACD0"/>
<sequence>MSEWWRGRFLAGGVLILALAGPVAADEEAGRALAQAVYDRPDGDDAVTRGRMVLGGEGRRERVRESYEYRLDGDDGESWNLIRFTHPANIADTGLLVHNRPDDASDQWLFLPAAQRVRRISSENRGGSFVQSELWFEDLEDREPHEDTHRLLGEDHYQGVEVKLLASVPVDPDNSVYSKRLSWVHPDTLIPLRIDFYQSGEEPVKRLTVDRIERIQGYWTVMRSTMADLRRGRETTLEVEEVVYDQGLPRDLFTSRALSDPTLERDYRP</sequence>
<dbReference type="Proteomes" id="UP000001962">
    <property type="component" value="Chromosome"/>
</dbReference>